<sequence length="65" mass="7375">MSTLKPIWDHPYTFWALLSLPAIPMLLELTSGDPDAVENVLHPSGEFAVRFMIITIMITPLMMLF</sequence>
<gene>
    <name evidence="2" type="ORF">GCM10022404_03060</name>
</gene>
<evidence type="ECO:0000313" key="3">
    <source>
        <dbReference type="Proteomes" id="UP001399917"/>
    </source>
</evidence>
<keyword evidence="1" id="KW-0812">Transmembrane</keyword>
<keyword evidence="1" id="KW-1133">Transmembrane helix</keyword>
<feature type="transmembrane region" description="Helical" evidence="1">
    <location>
        <begin position="12"/>
        <end position="27"/>
    </location>
</feature>
<organism evidence="2 3">
    <name type="scientific">Celeribacter arenosi</name>
    <dbReference type="NCBI Taxonomy" id="792649"/>
    <lineage>
        <taxon>Bacteria</taxon>
        <taxon>Pseudomonadati</taxon>
        <taxon>Pseudomonadota</taxon>
        <taxon>Alphaproteobacteria</taxon>
        <taxon>Rhodobacterales</taxon>
        <taxon>Roseobacteraceae</taxon>
        <taxon>Celeribacter</taxon>
    </lineage>
</organism>
<reference evidence="3" key="1">
    <citation type="journal article" date="2019" name="Int. J. Syst. Evol. Microbiol.">
        <title>The Global Catalogue of Microorganisms (GCM) 10K type strain sequencing project: providing services to taxonomists for standard genome sequencing and annotation.</title>
        <authorList>
            <consortium name="The Broad Institute Genomics Platform"/>
            <consortium name="The Broad Institute Genome Sequencing Center for Infectious Disease"/>
            <person name="Wu L."/>
            <person name="Ma J."/>
        </authorList>
    </citation>
    <scope>NUCLEOTIDE SEQUENCE [LARGE SCALE GENOMIC DNA]</scope>
    <source>
        <strain evidence="3">JCM 17190</strain>
    </source>
</reference>
<dbReference type="Proteomes" id="UP001399917">
    <property type="component" value="Unassembled WGS sequence"/>
</dbReference>
<accession>A0ABP7JUH3</accession>
<keyword evidence="1" id="KW-0472">Membrane</keyword>
<evidence type="ECO:0000313" key="2">
    <source>
        <dbReference type="EMBL" id="GAA3855266.1"/>
    </source>
</evidence>
<name>A0ABP7JUH3_9RHOB</name>
<feature type="transmembrane region" description="Helical" evidence="1">
    <location>
        <begin position="47"/>
        <end position="64"/>
    </location>
</feature>
<dbReference type="RefSeq" id="WP_344842527.1">
    <property type="nucleotide sequence ID" value="NZ_BAABDF010000002.1"/>
</dbReference>
<evidence type="ECO:0000256" key="1">
    <source>
        <dbReference type="SAM" id="Phobius"/>
    </source>
</evidence>
<keyword evidence="3" id="KW-1185">Reference proteome</keyword>
<protein>
    <submittedName>
        <fullName evidence="2">Uncharacterized protein</fullName>
    </submittedName>
</protein>
<dbReference type="EMBL" id="BAABDF010000002">
    <property type="protein sequence ID" value="GAA3855266.1"/>
    <property type="molecule type" value="Genomic_DNA"/>
</dbReference>
<comment type="caution">
    <text evidence="2">The sequence shown here is derived from an EMBL/GenBank/DDBJ whole genome shotgun (WGS) entry which is preliminary data.</text>
</comment>
<proteinExistence type="predicted"/>